<dbReference type="InterPro" id="IPR012340">
    <property type="entry name" value="NA-bd_OB-fold"/>
</dbReference>
<dbReference type="HAMAP" id="MF_00984">
    <property type="entry name" value="SSB"/>
    <property type="match status" value="1"/>
</dbReference>
<dbReference type="EMBL" id="PEYU01000002">
    <property type="protein sequence ID" value="PIS22773.1"/>
    <property type="molecule type" value="Genomic_DNA"/>
</dbReference>
<accession>A0A2H0XCX7</accession>
<keyword evidence="1 2" id="KW-0238">DNA-binding</keyword>
<dbReference type="NCBIfam" id="TIGR00621">
    <property type="entry name" value="ssb"/>
    <property type="match status" value="1"/>
</dbReference>
<dbReference type="PANTHER" id="PTHR10302">
    <property type="entry name" value="SINGLE-STRANDED DNA-BINDING PROTEIN"/>
    <property type="match status" value="1"/>
</dbReference>
<evidence type="ECO:0000256" key="2">
    <source>
        <dbReference type="HAMAP-Rule" id="MF_00984"/>
    </source>
</evidence>
<name>A0A2H0XCX7_UNCKA</name>
<dbReference type="GO" id="GO:0006260">
    <property type="term" value="P:DNA replication"/>
    <property type="evidence" value="ECO:0007669"/>
    <property type="project" value="InterPro"/>
</dbReference>
<comment type="caution">
    <text evidence="2">Lacks conserved residue(s) required for the propagation of feature annotation.</text>
</comment>
<gene>
    <name evidence="4" type="ORF">COT50_00135</name>
</gene>
<comment type="caution">
    <text evidence="4">The sequence shown here is derived from an EMBL/GenBank/DDBJ whole genome shotgun (WGS) entry which is preliminary data.</text>
</comment>
<dbReference type="Pfam" id="PF00436">
    <property type="entry name" value="SSB"/>
    <property type="match status" value="1"/>
</dbReference>
<evidence type="ECO:0000256" key="3">
    <source>
        <dbReference type="PIRNR" id="PIRNR002070"/>
    </source>
</evidence>
<dbReference type="GO" id="GO:0003697">
    <property type="term" value="F:single-stranded DNA binding"/>
    <property type="evidence" value="ECO:0007669"/>
    <property type="project" value="UniProtKB-UniRule"/>
</dbReference>
<dbReference type="Gene3D" id="2.40.50.140">
    <property type="entry name" value="Nucleic acid-binding proteins"/>
    <property type="match status" value="1"/>
</dbReference>
<dbReference type="CDD" id="cd04496">
    <property type="entry name" value="SSB_OBF"/>
    <property type="match status" value="1"/>
</dbReference>
<organism evidence="4 5">
    <name type="scientific">candidate division WWE3 bacterium CG08_land_8_20_14_0_20_41_10</name>
    <dbReference type="NCBI Taxonomy" id="1975085"/>
    <lineage>
        <taxon>Bacteria</taxon>
        <taxon>Katanobacteria</taxon>
    </lineage>
</organism>
<dbReference type="AlphaFoldDB" id="A0A2H0XCX7"/>
<dbReference type="PIRSF" id="PIRSF002070">
    <property type="entry name" value="SSB"/>
    <property type="match status" value="1"/>
</dbReference>
<proteinExistence type="inferred from homology"/>
<evidence type="ECO:0000313" key="4">
    <source>
        <dbReference type="EMBL" id="PIS22773.1"/>
    </source>
</evidence>
<dbReference type="PANTHER" id="PTHR10302:SF27">
    <property type="entry name" value="SINGLE-STRANDED DNA-BINDING PROTEIN"/>
    <property type="match status" value="1"/>
</dbReference>
<dbReference type="Proteomes" id="UP000231252">
    <property type="component" value="Unassembled WGS sequence"/>
</dbReference>
<evidence type="ECO:0000256" key="1">
    <source>
        <dbReference type="ARBA" id="ARBA00023125"/>
    </source>
</evidence>
<sequence>MARSLNKVILIGNLTRDVELRYTPQGAAVAAFGVATNRQWKVADQVKEATEFHNIVAWNKLAELCGQMLAKGSRVYVEGRLQTRDWVDQTGAKKYRTEIVIDEMIVLNGKARAGEGGTEDYNATHPAETSTNEVTSTDDLANLNIDDVLAGDTGAQGDK</sequence>
<dbReference type="InterPro" id="IPR011344">
    <property type="entry name" value="ssDNA-bd"/>
</dbReference>
<dbReference type="GO" id="GO:0009295">
    <property type="term" value="C:nucleoid"/>
    <property type="evidence" value="ECO:0007669"/>
    <property type="project" value="TreeGrafter"/>
</dbReference>
<evidence type="ECO:0000313" key="5">
    <source>
        <dbReference type="Proteomes" id="UP000231252"/>
    </source>
</evidence>
<protein>
    <recommendedName>
        <fullName evidence="2 3">Single-stranded DNA-binding protein</fullName>
        <shortName evidence="2">SSB</shortName>
    </recommendedName>
</protein>
<dbReference type="PROSITE" id="PS50935">
    <property type="entry name" value="SSB"/>
    <property type="match status" value="1"/>
</dbReference>
<reference evidence="5" key="1">
    <citation type="submission" date="2017-09" db="EMBL/GenBank/DDBJ databases">
        <title>Depth-based differentiation of microbial function through sediment-hosted aquifers and enrichment of novel symbionts in the deep terrestrial subsurface.</title>
        <authorList>
            <person name="Probst A.J."/>
            <person name="Ladd B."/>
            <person name="Jarett J.K."/>
            <person name="Geller-Mcgrath D.E."/>
            <person name="Sieber C.M.K."/>
            <person name="Emerson J.B."/>
            <person name="Anantharaman K."/>
            <person name="Thomas B.C."/>
            <person name="Malmstrom R."/>
            <person name="Stieglmeier M."/>
            <person name="Klingl A."/>
            <person name="Woyke T."/>
            <person name="Ryan C.M."/>
            <person name="Banfield J.F."/>
        </authorList>
    </citation>
    <scope>NUCLEOTIDE SEQUENCE [LARGE SCALE GENOMIC DNA]</scope>
</reference>
<dbReference type="InterPro" id="IPR000424">
    <property type="entry name" value="Primosome_PriB/ssb"/>
</dbReference>
<dbReference type="SUPFAM" id="SSF50249">
    <property type="entry name" value="Nucleic acid-binding proteins"/>
    <property type="match status" value="1"/>
</dbReference>
<comment type="subunit">
    <text evidence="2">Homotetramer.</text>
</comment>